<keyword evidence="6 10" id="KW-0812">Transmembrane</keyword>
<keyword evidence="5" id="KW-1003">Cell membrane</keyword>
<comment type="subcellular location">
    <subcellularLocation>
        <location evidence="1">Cell junction</location>
        <location evidence="1">Tight junction</location>
    </subcellularLocation>
    <subcellularLocation>
        <location evidence="2">Cell membrane</location>
        <topology evidence="2">Multi-pass membrane protein</topology>
    </subcellularLocation>
</comment>
<protein>
    <submittedName>
        <fullName evidence="11">Claudin-1</fullName>
    </submittedName>
</protein>
<proteinExistence type="inferred from homology"/>
<evidence type="ECO:0000313" key="12">
    <source>
        <dbReference type="Proteomes" id="UP001059041"/>
    </source>
</evidence>
<evidence type="ECO:0000256" key="4">
    <source>
        <dbReference type="ARBA" id="ARBA00022427"/>
    </source>
</evidence>
<dbReference type="OrthoDB" id="9895009at2759"/>
<evidence type="ECO:0000256" key="7">
    <source>
        <dbReference type="ARBA" id="ARBA00022949"/>
    </source>
</evidence>
<dbReference type="InterPro" id="IPR004031">
    <property type="entry name" value="PMP22/EMP/MP20/Claudin"/>
</dbReference>
<evidence type="ECO:0000256" key="9">
    <source>
        <dbReference type="ARBA" id="ARBA00023136"/>
    </source>
</evidence>
<dbReference type="PANTHER" id="PTHR12002">
    <property type="entry name" value="CLAUDIN"/>
    <property type="match status" value="1"/>
</dbReference>
<name>A0A9W7WS53_TRIRA</name>
<dbReference type="EMBL" id="JAFHDT010000007">
    <property type="protein sequence ID" value="KAI7807334.1"/>
    <property type="molecule type" value="Genomic_DNA"/>
</dbReference>
<keyword evidence="4" id="KW-0796">Tight junction</keyword>
<feature type="transmembrane region" description="Helical" evidence="10">
    <location>
        <begin position="12"/>
        <end position="31"/>
    </location>
</feature>
<evidence type="ECO:0000256" key="10">
    <source>
        <dbReference type="SAM" id="Phobius"/>
    </source>
</evidence>
<sequence>MAYLAHSAHLQFLGLIFGFVGLIITACLSGVNDWRIWYLDDQSIISGGLAWVGVWRACFNSHILDSSEFCKSISLTDSFTPPEIAAAQVLCMTAVGVGVVANLVAGYAVRNAYFGVDSGRVRLAFVTAGSLFWLTAACSLVPVLWNMSSVLANLTIDFPPDFYLPPAPIKQEVGPGIAIGICSSVLLIVSGLFLMCYKDPVKTKTDKSIPIEHLNNINVRAESSLDTIKESRDEGVINPAFEMEKNI</sequence>
<reference evidence="11" key="1">
    <citation type="submission" date="2021-02" db="EMBL/GenBank/DDBJ databases">
        <title>Comparative genomics reveals that relaxation of natural selection precedes convergent phenotypic evolution of cavefish.</title>
        <authorList>
            <person name="Peng Z."/>
        </authorList>
    </citation>
    <scope>NUCLEOTIDE SEQUENCE</scope>
    <source>
        <tissue evidence="11">Muscle</tissue>
    </source>
</reference>
<evidence type="ECO:0000256" key="2">
    <source>
        <dbReference type="ARBA" id="ARBA00004651"/>
    </source>
</evidence>
<accession>A0A9W7WS53</accession>
<keyword evidence="9 10" id="KW-0472">Membrane</keyword>
<feature type="transmembrane region" description="Helical" evidence="10">
    <location>
        <begin position="173"/>
        <end position="197"/>
    </location>
</feature>
<gene>
    <name evidence="11" type="ORF">IRJ41_002086</name>
</gene>
<comment type="caution">
    <text evidence="11">The sequence shown here is derived from an EMBL/GenBank/DDBJ whole genome shotgun (WGS) entry which is preliminary data.</text>
</comment>
<feature type="transmembrane region" description="Helical" evidence="10">
    <location>
        <begin position="121"/>
        <end position="145"/>
    </location>
</feature>
<dbReference type="AlphaFoldDB" id="A0A9W7WS53"/>
<evidence type="ECO:0000256" key="3">
    <source>
        <dbReference type="ARBA" id="ARBA00008295"/>
    </source>
</evidence>
<keyword evidence="8 10" id="KW-1133">Transmembrane helix</keyword>
<feature type="transmembrane region" description="Helical" evidence="10">
    <location>
        <begin position="84"/>
        <end position="109"/>
    </location>
</feature>
<dbReference type="GO" id="GO:0005198">
    <property type="term" value="F:structural molecule activity"/>
    <property type="evidence" value="ECO:0007669"/>
    <property type="project" value="InterPro"/>
</dbReference>
<dbReference type="Pfam" id="PF13903">
    <property type="entry name" value="Claudin_2"/>
    <property type="match status" value="1"/>
</dbReference>
<evidence type="ECO:0000256" key="6">
    <source>
        <dbReference type="ARBA" id="ARBA00022692"/>
    </source>
</evidence>
<evidence type="ECO:0000256" key="5">
    <source>
        <dbReference type="ARBA" id="ARBA00022475"/>
    </source>
</evidence>
<keyword evidence="7" id="KW-0965">Cell junction</keyword>
<organism evidence="11 12">
    <name type="scientific">Triplophysa rosa</name>
    <name type="common">Cave loach</name>
    <dbReference type="NCBI Taxonomy" id="992332"/>
    <lineage>
        <taxon>Eukaryota</taxon>
        <taxon>Metazoa</taxon>
        <taxon>Chordata</taxon>
        <taxon>Craniata</taxon>
        <taxon>Vertebrata</taxon>
        <taxon>Euteleostomi</taxon>
        <taxon>Actinopterygii</taxon>
        <taxon>Neopterygii</taxon>
        <taxon>Teleostei</taxon>
        <taxon>Ostariophysi</taxon>
        <taxon>Cypriniformes</taxon>
        <taxon>Nemacheilidae</taxon>
        <taxon>Triplophysa</taxon>
    </lineage>
</organism>
<dbReference type="Gene3D" id="1.20.140.150">
    <property type="match status" value="1"/>
</dbReference>
<comment type="similarity">
    <text evidence="3">Belongs to the claudin family.</text>
</comment>
<evidence type="ECO:0000256" key="1">
    <source>
        <dbReference type="ARBA" id="ARBA00004435"/>
    </source>
</evidence>
<evidence type="ECO:0000256" key="8">
    <source>
        <dbReference type="ARBA" id="ARBA00022989"/>
    </source>
</evidence>
<evidence type="ECO:0000313" key="11">
    <source>
        <dbReference type="EMBL" id="KAI7807334.1"/>
    </source>
</evidence>
<dbReference type="InterPro" id="IPR006187">
    <property type="entry name" value="Claudin"/>
</dbReference>
<dbReference type="GO" id="GO:0005923">
    <property type="term" value="C:bicellular tight junction"/>
    <property type="evidence" value="ECO:0007669"/>
    <property type="project" value="UniProtKB-SubCell"/>
</dbReference>
<dbReference type="Proteomes" id="UP001059041">
    <property type="component" value="Linkage Group LG7"/>
</dbReference>
<keyword evidence="12" id="KW-1185">Reference proteome</keyword>
<dbReference type="GO" id="GO:0005886">
    <property type="term" value="C:plasma membrane"/>
    <property type="evidence" value="ECO:0007669"/>
    <property type="project" value="UniProtKB-SubCell"/>
</dbReference>